<protein>
    <recommendedName>
        <fullName evidence="2">histidine kinase</fullName>
        <ecNumber evidence="2">2.7.13.3</ecNumber>
    </recommendedName>
</protein>
<name>A0A9E7ALY8_9ACTO</name>
<dbReference type="Pfam" id="PF12282">
    <property type="entry name" value="GAF_PdtaS"/>
    <property type="match status" value="1"/>
</dbReference>
<evidence type="ECO:0000256" key="2">
    <source>
        <dbReference type="ARBA" id="ARBA00012438"/>
    </source>
</evidence>
<evidence type="ECO:0000256" key="3">
    <source>
        <dbReference type="ARBA" id="ARBA00022553"/>
    </source>
</evidence>
<dbReference type="SUPFAM" id="SSF55874">
    <property type="entry name" value="ATPase domain of HSP90 chaperone/DNA topoisomerase II/histidine kinase"/>
    <property type="match status" value="1"/>
</dbReference>
<evidence type="ECO:0000256" key="1">
    <source>
        <dbReference type="ARBA" id="ARBA00000085"/>
    </source>
</evidence>
<dbReference type="InterPro" id="IPR003594">
    <property type="entry name" value="HATPase_dom"/>
</dbReference>
<dbReference type="AlphaFoldDB" id="A0A9E7ALY8"/>
<dbReference type="InterPro" id="IPR011495">
    <property type="entry name" value="Sig_transdc_His_kin_sub2_dim/P"/>
</dbReference>
<evidence type="ECO:0000256" key="4">
    <source>
        <dbReference type="ARBA" id="ARBA00022679"/>
    </source>
</evidence>
<dbReference type="GO" id="GO:0005524">
    <property type="term" value="F:ATP binding"/>
    <property type="evidence" value="ECO:0007669"/>
    <property type="project" value="UniProtKB-KW"/>
</dbReference>
<dbReference type="Gene3D" id="3.30.450.280">
    <property type="entry name" value="GAF domain"/>
    <property type="match status" value="1"/>
</dbReference>
<proteinExistence type="predicted"/>
<comment type="catalytic activity">
    <reaction evidence="1">
        <text>ATP + protein L-histidine = ADP + protein N-phospho-L-histidine.</text>
        <dbReference type="EC" id="2.7.13.3"/>
    </reaction>
</comment>
<evidence type="ECO:0000313" key="10">
    <source>
        <dbReference type="Proteomes" id="UP000830236"/>
    </source>
</evidence>
<evidence type="ECO:0000256" key="6">
    <source>
        <dbReference type="ARBA" id="ARBA00022777"/>
    </source>
</evidence>
<dbReference type="GO" id="GO:0004673">
    <property type="term" value="F:protein histidine kinase activity"/>
    <property type="evidence" value="ECO:0007669"/>
    <property type="project" value="UniProtKB-EC"/>
</dbReference>
<evidence type="ECO:0000259" key="8">
    <source>
        <dbReference type="PROSITE" id="PS50109"/>
    </source>
</evidence>
<reference evidence="9" key="1">
    <citation type="submission" date="2022-05" db="EMBL/GenBank/DDBJ databases">
        <title>Using nanopore sequencing to obtain complete genomes from saliva samples.</title>
        <authorList>
            <person name="Baker J.L."/>
        </authorList>
    </citation>
    <scope>NUCLEOTIDE SEQUENCE</scope>
    <source>
        <strain evidence="9">JCVI-JB-Ag32</strain>
    </source>
</reference>
<dbReference type="InterPro" id="IPR038424">
    <property type="entry name" value="H_kinase_PdtaS_GAF_sf"/>
</dbReference>
<keyword evidence="7" id="KW-0067">ATP-binding</keyword>
<dbReference type="Gene3D" id="3.30.565.10">
    <property type="entry name" value="Histidine kinase-like ATPase, C-terminal domain"/>
    <property type="match status" value="1"/>
</dbReference>
<dbReference type="InterPro" id="IPR011102">
    <property type="entry name" value="Sig_transdc_His_kinase_HWE"/>
</dbReference>
<gene>
    <name evidence="9" type="ORF">M3I41_06730</name>
</gene>
<accession>A0A9E7ALY8</accession>
<dbReference type="PROSITE" id="PS50109">
    <property type="entry name" value="HIS_KIN"/>
    <property type="match status" value="1"/>
</dbReference>
<dbReference type="SMART" id="SM00387">
    <property type="entry name" value="HATPase_c"/>
    <property type="match status" value="1"/>
</dbReference>
<organism evidence="9 10">
    <name type="scientific">Actinomyces graevenitzii</name>
    <dbReference type="NCBI Taxonomy" id="55565"/>
    <lineage>
        <taxon>Bacteria</taxon>
        <taxon>Bacillati</taxon>
        <taxon>Actinomycetota</taxon>
        <taxon>Actinomycetes</taxon>
        <taxon>Actinomycetales</taxon>
        <taxon>Actinomycetaceae</taxon>
        <taxon>Actinomyces</taxon>
    </lineage>
</organism>
<feature type="domain" description="Histidine kinase" evidence="8">
    <location>
        <begin position="293"/>
        <end position="483"/>
    </location>
</feature>
<dbReference type="Pfam" id="PF07568">
    <property type="entry name" value="HisKA_2"/>
    <property type="match status" value="1"/>
</dbReference>
<dbReference type="InterPro" id="IPR005467">
    <property type="entry name" value="His_kinase_dom"/>
</dbReference>
<dbReference type="InterPro" id="IPR036890">
    <property type="entry name" value="HATPase_C_sf"/>
</dbReference>
<dbReference type="PANTHER" id="PTHR41523:SF8">
    <property type="entry name" value="ETHYLENE RESPONSE SENSOR PROTEIN"/>
    <property type="match status" value="1"/>
</dbReference>
<dbReference type="Proteomes" id="UP000830236">
    <property type="component" value="Chromosome"/>
</dbReference>
<dbReference type="SUPFAM" id="SSF55785">
    <property type="entry name" value="PYP-like sensor domain (PAS domain)"/>
    <property type="match status" value="1"/>
</dbReference>
<keyword evidence="6 9" id="KW-0418">Kinase</keyword>
<dbReference type="EMBL" id="CP097095">
    <property type="protein sequence ID" value="UQF79279.1"/>
    <property type="molecule type" value="Genomic_DNA"/>
</dbReference>
<evidence type="ECO:0000313" key="9">
    <source>
        <dbReference type="EMBL" id="UQF79279.1"/>
    </source>
</evidence>
<keyword evidence="4" id="KW-0808">Transferase</keyword>
<sequence>MTTLPAALRDKVEFAPADLDWLHQLVGDWQLVADMSMADLVLWVCNKNGRLMAMDQCRPSNNTTVHHDDVIGLRMPAAREALALEALASCQVRVAKNNIWNGTVAVKEEFIPVVRSGRAIAVLTRESTVGLLSGGRLIDDGQLQAANRLCQMISQGDFPVSGAGTSVRHGMPRVTDGMICLSVEGNVTYASPNATTCFHRLGIKGSLDKVQLLEQVTNLIPPHSHVDETMSLVLMGRQAWLTELELGGVFLAVRSVPLLDAGQRAGGLLLVRDITELRRREQVLLSKDATIREIHHRVKNNLQTVSALLRMQARRAEQPEAQAALREAERRVATIATVHDALSQNIDEIVNFDEVFGQVLRQAAVVAESDHKVSVQLEGRFGMVGGDAAQALVTVLAELVANAVEHGLAKRDGTVTVTAQRDGAALKVLVSDDGEGLTEGKVMSGLGTQIVSTLVRTELHGVIDWSPNPQGGTVVTIHACLED</sequence>
<dbReference type="Pfam" id="PF02518">
    <property type="entry name" value="HATPase_c"/>
    <property type="match status" value="1"/>
</dbReference>
<evidence type="ECO:0000256" key="7">
    <source>
        <dbReference type="ARBA" id="ARBA00022840"/>
    </source>
</evidence>
<dbReference type="InterPro" id="IPR022066">
    <property type="entry name" value="PdtaS_GAF"/>
</dbReference>
<dbReference type="InterPro" id="IPR035965">
    <property type="entry name" value="PAS-like_dom_sf"/>
</dbReference>
<dbReference type="Gene3D" id="3.30.450.20">
    <property type="entry name" value="PAS domain"/>
    <property type="match status" value="1"/>
</dbReference>
<dbReference type="SMART" id="SM00911">
    <property type="entry name" value="HWE_HK"/>
    <property type="match status" value="1"/>
</dbReference>
<keyword evidence="3" id="KW-0597">Phosphoprotein</keyword>
<dbReference type="PANTHER" id="PTHR41523">
    <property type="entry name" value="TWO-COMPONENT SYSTEM SENSOR PROTEIN"/>
    <property type="match status" value="1"/>
</dbReference>
<keyword evidence="5" id="KW-0547">Nucleotide-binding</keyword>
<evidence type="ECO:0000256" key="5">
    <source>
        <dbReference type="ARBA" id="ARBA00022741"/>
    </source>
</evidence>
<dbReference type="KEGG" id="agh:M3I41_06730"/>
<dbReference type="EC" id="2.7.13.3" evidence="2"/>